<keyword evidence="4" id="KW-1185">Reference proteome</keyword>
<sequence>MAVTADRKAIGTRIKALRKARHWQQKHLAAMIGIRYELLNKYEGGLSTPPAELLVKLAEALDTTVDYLLTGTQIEQSNLANIRLFRRFQALENLGQDDQQTVMRIIDALIAQQRVASALAPVD</sequence>
<gene>
    <name evidence="3" type="ORF">Q4610_20955</name>
</gene>
<dbReference type="Pfam" id="PF01381">
    <property type="entry name" value="HTH_3"/>
    <property type="match status" value="1"/>
</dbReference>
<accession>A0ABT8ZSN4</accession>
<dbReference type="SUPFAM" id="SSF47413">
    <property type="entry name" value="lambda repressor-like DNA-binding domains"/>
    <property type="match status" value="1"/>
</dbReference>
<evidence type="ECO:0000313" key="3">
    <source>
        <dbReference type="EMBL" id="MDO7837513.1"/>
    </source>
</evidence>
<name>A0ABT8ZSN4_9SPHN</name>
<reference evidence="3" key="1">
    <citation type="submission" date="2023-07" db="EMBL/GenBank/DDBJ databases">
        <title>Bacterial whole genome sequence for Sphingobium sp. HBC34.</title>
        <authorList>
            <person name="Le V."/>
            <person name="Ko S.-R."/>
            <person name="Ahn C.-Y."/>
            <person name="Oh H.-M."/>
        </authorList>
    </citation>
    <scope>NUCLEOTIDE SEQUENCE</scope>
    <source>
        <strain evidence="3">HBC34</strain>
    </source>
</reference>
<feature type="domain" description="HTH cro/C1-type" evidence="2">
    <location>
        <begin position="14"/>
        <end position="68"/>
    </location>
</feature>
<evidence type="ECO:0000256" key="1">
    <source>
        <dbReference type="ARBA" id="ARBA00023125"/>
    </source>
</evidence>
<dbReference type="InterPro" id="IPR010982">
    <property type="entry name" value="Lambda_DNA-bd_dom_sf"/>
</dbReference>
<proteinExistence type="predicted"/>
<dbReference type="InterPro" id="IPR001387">
    <property type="entry name" value="Cro/C1-type_HTH"/>
</dbReference>
<dbReference type="RefSeq" id="WP_304537764.1">
    <property type="nucleotide sequence ID" value="NZ_JAUQOM010000034.1"/>
</dbReference>
<comment type="caution">
    <text evidence="3">The sequence shown here is derived from an EMBL/GenBank/DDBJ whole genome shotgun (WGS) entry which is preliminary data.</text>
</comment>
<keyword evidence="1" id="KW-0238">DNA-binding</keyword>
<organism evidence="3 4">
    <name type="scientific">Sphingobium cyanobacteriorum</name>
    <dbReference type="NCBI Taxonomy" id="3063954"/>
    <lineage>
        <taxon>Bacteria</taxon>
        <taxon>Pseudomonadati</taxon>
        <taxon>Pseudomonadota</taxon>
        <taxon>Alphaproteobacteria</taxon>
        <taxon>Sphingomonadales</taxon>
        <taxon>Sphingomonadaceae</taxon>
        <taxon>Sphingobium</taxon>
    </lineage>
</organism>
<evidence type="ECO:0000259" key="2">
    <source>
        <dbReference type="PROSITE" id="PS50943"/>
    </source>
</evidence>
<dbReference type="EMBL" id="JAUQOM010000034">
    <property type="protein sequence ID" value="MDO7837513.1"/>
    <property type="molecule type" value="Genomic_DNA"/>
</dbReference>
<protein>
    <submittedName>
        <fullName evidence="3">Helix-turn-helix transcriptional regulator</fullName>
    </submittedName>
</protein>
<dbReference type="Proteomes" id="UP001176471">
    <property type="component" value="Unassembled WGS sequence"/>
</dbReference>
<dbReference type="CDD" id="cd00093">
    <property type="entry name" value="HTH_XRE"/>
    <property type="match status" value="1"/>
</dbReference>
<dbReference type="PROSITE" id="PS50943">
    <property type="entry name" value="HTH_CROC1"/>
    <property type="match status" value="1"/>
</dbReference>
<dbReference type="SMART" id="SM00530">
    <property type="entry name" value="HTH_XRE"/>
    <property type="match status" value="1"/>
</dbReference>
<dbReference type="PANTHER" id="PTHR46558:SF11">
    <property type="entry name" value="HTH-TYPE TRANSCRIPTIONAL REGULATOR XRE"/>
    <property type="match status" value="1"/>
</dbReference>
<evidence type="ECO:0000313" key="4">
    <source>
        <dbReference type="Proteomes" id="UP001176471"/>
    </source>
</evidence>
<dbReference type="PANTHER" id="PTHR46558">
    <property type="entry name" value="TRACRIPTIONAL REGULATORY PROTEIN-RELATED-RELATED"/>
    <property type="match status" value="1"/>
</dbReference>
<dbReference type="Gene3D" id="1.10.260.40">
    <property type="entry name" value="lambda repressor-like DNA-binding domains"/>
    <property type="match status" value="1"/>
</dbReference>